<proteinExistence type="predicted"/>
<dbReference type="Proteomes" id="UP000006015">
    <property type="component" value="Unassembled WGS sequence"/>
</dbReference>
<name>A0ABN0ABX2_CORAM</name>
<keyword evidence="2" id="KW-1185">Reference proteome</keyword>
<evidence type="ECO:0000313" key="1">
    <source>
        <dbReference type="EMBL" id="EFG80233.1"/>
    </source>
</evidence>
<comment type="caution">
    <text evidence="1">The sequence shown here is derived from an EMBL/GenBank/DDBJ whole genome shotgun (WGS) entry which is preliminary data.</text>
</comment>
<evidence type="ECO:0000313" key="2">
    <source>
        <dbReference type="Proteomes" id="UP000006015"/>
    </source>
</evidence>
<dbReference type="EMBL" id="ADNS01000031">
    <property type="protein sequence ID" value="EFG80233.1"/>
    <property type="molecule type" value="Genomic_DNA"/>
</dbReference>
<reference evidence="1 2" key="1">
    <citation type="submission" date="2010-04" db="EMBL/GenBank/DDBJ databases">
        <authorList>
            <person name="Weinstock G."/>
            <person name="Sodergren E."/>
            <person name="Clifton S."/>
            <person name="Fulton L."/>
            <person name="Fulton B."/>
            <person name="Courtney L."/>
            <person name="Fronick C."/>
            <person name="Harrison M."/>
            <person name="Strong C."/>
            <person name="Farmer C."/>
            <person name="Delahaunty K."/>
            <person name="Markovic C."/>
            <person name="Hall O."/>
            <person name="Minx P."/>
            <person name="Tomlinson C."/>
            <person name="Mitreva M."/>
            <person name="Hou S."/>
            <person name="Wollam A."/>
            <person name="Pepin K.H."/>
            <person name="Johnson M."/>
            <person name="Bhonagiri V."/>
            <person name="Zhang X."/>
            <person name="Suruliraj S."/>
            <person name="Warren W."/>
            <person name="Chinwalla A."/>
            <person name="Mardis E.R."/>
            <person name="Wilson R.K."/>
        </authorList>
    </citation>
    <scope>NUCLEOTIDE SEQUENCE [LARGE SCALE GENOMIC DNA]</scope>
    <source>
        <strain evidence="1 2">DSM 20306</strain>
    </source>
</reference>
<gene>
    <name evidence="1" type="ORF">HMPREF0281_02327</name>
</gene>
<protein>
    <submittedName>
        <fullName evidence="1">Uncharacterized protein</fullName>
    </submittedName>
</protein>
<sequence length="46" mass="5205">MSTSLLTCAHSLTSRCWHICESKTLFPAKRPADVRLRNLRSTLCSL</sequence>
<accession>A0ABN0ABX2</accession>
<organism evidence="1 2">
    <name type="scientific">Corynebacterium ammoniagenes DSM 20306</name>
    <dbReference type="NCBI Taxonomy" id="649754"/>
    <lineage>
        <taxon>Bacteria</taxon>
        <taxon>Bacillati</taxon>
        <taxon>Actinomycetota</taxon>
        <taxon>Actinomycetes</taxon>
        <taxon>Mycobacteriales</taxon>
        <taxon>Corynebacteriaceae</taxon>
        <taxon>Corynebacterium</taxon>
    </lineage>
</organism>